<comment type="caution">
    <text evidence="2">The sequence shown here is derived from an EMBL/GenBank/DDBJ whole genome shotgun (WGS) entry which is preliminary data.</text>
</comment>
<keyword evidence="1" id="KW-0472">Membrane</keyword>
<accession>A0ABR1I768</accession>
<sequence length="169" mass="18964">MPPCTNLLVTSIVALVLFLTYLLNPAKTEDAYVKAHADETKDPTTPLGQLCSAYRLLSDLYAAAQKLALTLFEVLDLDHCEHPFFLLSDCMYPRSRNHGEALDRIMEAWLPISANDNGFTTSMFGRSTDLYRRIRRSSRLDGFWNALNKAYGYPILKEAGAPSSEQRGV</sequence>
<feature type="transmembrane region" description="Helical" evidence="1">
    <location>
        <begin position="6"/>
        <end position="24"/>
    </location>
</feature>
<evidence type="ECO:0000256" key="1">
    <source>
        <dbReference type="SAM" id="Phobius"/>
    </source>
</evidence>
<keyword evidence="1" id="KW-1133">Transmembrane helix</keyword>
<proteinExistence type="predicted"/>
<keyword evidence="3" id="KW-1185">Reference proteome</keyword>
<reference evidence="2 3" key="1">
    <citation type="journal article" date="2025" name="Microbiol. Resour. Announc.">
        <title>Draft genome sequences for Neonectria magnoliae and Neonectria punicea, canker pathogens of Liriodendron tulipifera and Acer saccharum in West Virginia.</title>
        <authorList>
            <person name="Petronek H.M."/>
            <person name="Kasson M.T."/>
            <person name="Metheny A.M."/>
            <person name="Stauder C.M."/>
            <person name="Lovett B."/>
            <person name="Lynch S.C."/>
            <person name="Garnas J.R."/>
            <person name="Kasson L.R."/>
            <person name="Stajich J.E."/>
        </authorList>
    </citation>
    <scope>NUCLEOTIDE SEQUENCE [LARGE SCALE GENOMIC DNA]</scope>
    <source>
        <strain evidence="2 3">NRRL 64651</strain>
    </source>
</reference>
<evidence type="ECO:0000313" key="2">
    <source>
        <dbReference type="EMBL" id="KAK7428840.1"/>
    </source>
</evidence>
<dbReference type="Proteomes" id="UP001498421">
    <property type="component" value="Unassembled WGS sequence"/>
</dbReference>
<dbReference type="EMBL" id="JAZAVK010000036">
    <property type="protein sequence ID" value="KAK7428840.1"/>
    <property type="molecule type" value="Genomic_DNA"/>
</dbReference>
<name>A0ABR1I768_9HYPO</name>
<organism evidence="2 3">
    <name type="scientific">Neonectria magnoliae</name>
    <dbReference type="NCBI Taxonomy" id="2732573"/>
    <lineage>
        <taxon>Eukaryota</taxon>
        <taxon>Fungi</taxon>
        <taxon>Dikarya</taxon>
        <taxon>Ascomycota</taxon>
        <taxon>Pezizomycotina</taxon>
        <taxon>Sordariomycetes</taxon>
        <taxon>Hypocreomycetidae</taxon>
        <taxon>Hypocreales</taxon>
        <taxon>Nectriaceae</taxon>
        <taxon>Neonectria</taxon>
    </lineage>
</organism>
<evidence type="ECO:0000313" key="3">
    <source>
        <dbReference type="Proteomes" id="UP001498421"/>
    </source>
</evidence>
<protein>
    <submittedName>
        <fullName evidence="2">Uncharacterized protein</fullName>
    </submittedName>
</protein>
<keyword evidence="1" id="KW-0812">Transmembrane</keyword>
<gene>
    <name evidence="2" type="ORF">QQZ08_004610</name>
</gene>